<keyword evidence="2" id="KW-0812">Transmembrane</keyword>
<feature type="transmembrane region" description="Helical" evidence="2">
    <location>
        <begin position="7"/>
        <end position="25"/>
    </location>
</feature>
<dbReference type="RefSeq" id="WP_050725842.1">
    <property type="nucleotide sequence ID" value="NZ_CP012332.1"/>
</dbReference>
<sequence>MSQLAKIVLTAVAVIAVCFIAINKYNSTQEMYEYRLAKEQLRSEFLERAAPVRATGDAARYDDEVRSLFKWYFGELTRLYNRFPAYKGAEDKYLAELDQRKTGGQLKSAEYDAYKASYDQVREIWDLLRTGKYAPVLSAGDASLRLDFLEFEPATIDGAKGVKGRFVLWGAQRKRIEEKSGVGVQTRIDVQASFPDVQMKMAGTNGKPVAEAGFNMPSGPYVPYPEQKLEDFPPMAYIGSFAFPLVPFEADKVTIEAGAISRSASGNDVSGRFTWSMTVPAEWKLKEGQVWEGASHEEREELAEPAARRR</sequence>
<gene>
    <name evidence="3" type="ORF">AKJ08_1931</name>
</gene>
<dbReference type="EMBL" id="CP012332">
    <property type="protein sequence ID" value="AKU91544.1"/>
    <property type="molecule type" value="Genomic_DNA"/>
</dbReference>
<proteinExistence type="predicted"/>
<dbReference type="KEGG" id="vin:AKJ08_1931"/>
<organism evidence="3 4">
    <name type="scientific">Vulgatibacter incomptus</name>
    <dbReference type="NCBI Taxonomy" id="1391653"/>
    <lineage>
        <taxon>Bacteria</taxon>
        <taxon>Pseudomonadati</taxon>
        <taxon>Myxococcota</taxon>
        <taxon>Myxococcia</taxon>
        <taxon>Myxococcales</taxon>
        <taxon>Cystobacterineae</taxon>
        <taxon>Vulgatibacteraceae</taxon>
        <taxon>Vulgatibacter</taxon>
    </lineage>
</organism>
<dbReference type="OrthoDB" id="5379455at2"/>
<name>A0A0K1PEJ3_9BACT</name>
<dbReference type="AlphaFoldDB" id="A0A0K1PEJ3"/>
<evidence type="ECO:0000256" key="2">
    <source>
        <dbReference type="SAM" id="Phobius"/>
    </source>
</evidence>
<protein>
    <submittedName>
        <fullName evidence="3">Uncharacterized protein</fullName>
    </submittedName>
</protein>
<keyword evidence="4" id="KW-1185">Reference proteome</keyword>
<keyword evidence="2" id="KW-0472">Membrane</keyword>
<feature type="region of interest" description="Disordered" evidence="1">
    <location>
        <begin position="290"/>
        <end position="310"/>
    </location>
</feature>
<reference evidence="3 4" key="1">
    <citation type="submission" date="2015-08" db="EMBL/GenBank/DDBJ databases">
        <authorList>
            <person name="Babu N.S."/>
            <person name="Beckwith C.J."/>
            <person name="Beseler K.G."/>
            <person name="Brison A."/>
            <person name="Carone J.V."/>
            <person name="Caskin T.P."/>
            <person name="Diamond M."/>
            <person name="Durham M.E."/>
            <person name="Foxe J.M."/>
            <person name="Go M."/>
            <person name="Henderson B.A."/>
            <person name="Jones I.B."/>
            <person name="McGettigan J.A."/>
            <person name="Micheletti S.J."/>
            <person name="Nasrallah M.E."/>
            <person name="Ortiz D."/>
            <person name="Piller C.R."/>
            <person name="Privatt S.R."/>
            <person name="Schneider S.L."/>
            <person name="Sharp S."/>
            <person name="Smith T.C."/>
            <person name="Stanton J.D."/>
            <person name="Ullery H.E."/>
            <person name="Wilson R.J."/>
            <person name="Serrano M.G."/>
            <person name="Buck G."/>
            <person name="Lee V."/>
            <person name="Wang Y."/>
            <person name="Carvalho R."/>
            <person name="Voegtly L."/>
            <person name="Shi R."/>
            <person name="Duckworth R."/>
            <person name="Johnson A."/>
            <person name="Loviza R."/>
            <person name="Walstead R."/>
            <person name="Shah Z."/>
            <person name="Kiflezghi M."/>
            <person name="Wade K."/>
            <person name="Ball S.L."/>
            <person name="Bradley K.W."/>
            <person name="Asai D.J."/>
            <person name="Bowman C.A."/>
            <person name="Russell D.A."/>
            <person name="Pope W.H."/>
            <person name="Jacobs-Sera D."/>
            <person name="Hendrix R.W."/>
            <person name="Hatfull G.F."/>
        </authorList>
    </citation>
    <scope>NUCLEOTIDE SEQUENCE [LARGE SCALE GENOMIC DNA]</scope>
    <source>
        <strain evidence="3 4">DSM 27710</strain>
    </source>
</reference>
<evidence type="ECO:0000313" key="3">
    <source>
        <dbReference type="EMBL" id="AKU91544.1"/>
    </source>
</evidence>
<evidence type="ECO:0000256" key="1">
    <source>
        <dbReference type="SAM" id="MobiDB-lite"/>
    </source>
</evidence>
<feature type="compositionally biased region" description="Basic and acidic residues" evidence="1">
    <location>
        <begin position="290"/>
        <end position="299"/>
    </location>
</feature>
<dbReference type="Proteomes" id="UP000055590">
    <property type="component" value="Chromosome"/>
</dbReference>
<keyword evidence="2" id="KW-1133">Transmembrane helix</keyword>
<evidence type="ECO:0000313" key="4">
    <source>
        <dbReference type="Proteomes" id="UP000055590"/>
    </source>
</evidence>
<accession>A0A0K1PEJ3</accession>